<evidence type="ECO:0000256" key="6">
    <source>
        <dbReference type="ARBA" id="ARBA00023004"/>
    </source>
</evidence>
<dbReference type="GO" id="GO:0004497">
    <property type="term" value="F:monooxygenase activity"/>
    <property type="evidence" value="ECO:0007669"/>
    <property type="project" value="UniProtKB-KW"/>
</dbReference>
<proteinExistence type="inferred from homology"/>
<evidence type="ECO:0000256" key="2">
    <source>
        <dbReference type="ARBA" id="ARBA00004167"/>
    </source>
</evidence>
<dbReference type="PROSITE" id="PS00086">
    <property type="entry name" value="CYTOCHROME_P450"/>
    <property type="match status" value="1"/>
</dbReference>
<gene>
    <name evidence="10" type="ORF">FPE_LOCUS29164</name>
</gene>
<dbReference type="InterPro" id="IPR017972">
    <property type="entry name" value="Cyt_P450_CS"/>
</dbReference>
<keyword evidence="9" id="KW-1133">Transmembrane helix</keyword>
<dbReference type="PANTHER" id="PTHR24296">
    <property type="entry name" value="CYTOCHROME P450"/>
    <property type="match status" value="1"/>
</dbReference>
<evidence type="ECO:0000256" key="9">
    <source>
        <dbReference type="SAM" id="Phobius"/>
    </source>
</evidence>
<dbReference type="AlphaFoldDB" id="A0AAD2E8X9"/>
<feature type="binding site" description="axial binding residue" evidence="7">
    <location>
        <position position="459"/>
    </location>
    <ligand>
        <name>heme</name>
        <dbReference type="ChEBI" id="CHEBI:30413"/>
    </ligand>
    <ligandPart>
        <name>Fe</name>
        <dbReference type="ChEBI" id="CHEBI:18248"/>
    </ligandPart>
</feature>
<dbReference type="PRINTS" id="PR00385">
    <property type="entry name" value="P450"/>
</dbReference>
<feature type="transmembrane region" description="Helical" evidence="9">
    <location>
        <begin position="34"/>
        <end position="51"/>
    </location>
</feature>
<dbReference type="GO" id="GO:0006629">
    <property type="term" value="P:lipid metabolic process"/>
    <property type="evidence" value="ECO:0007669"/>
    <property type="project" value="UniProtKB-ARBA"/>
</dbReference>
<keyword evidence="4 7" id="KW-0479">Metal-binding</keyword>
<evidence type="ECO:0000313" key="11">
    <source>
        <dbReference type="Proteomes" id="UP000834106"/>
    </source>
</evidence>
<dbReference type="Proteomes" id="UP000834106">
    <property type="component" value="Chromosome 18"/>
</dbReference>
<dbReference type="Pfam" id="PF00067">
    <property type="entry name" value="p450"/>
    <property type="match status" value="1"/>
</dbReference>
<dbReference type="InterPro" id="IPR002401">
    <property type="entry name" value="Cyt_P450_E_grp-I"/>
</dbReference>
<evidence type="ECO:0000256" key="4">
    <source>
        <dbReference type="ARBA" id="ARBA00022723"/>
    </source>
</evidence>
<evidence type="ECO:0000256" key="8">
    <source>
        <dbReference type="RuleBase" id="RU000461"/>
    </source>
</evidence>
<keyword evidence="6 7" id="KW-0408">Iron</keyword>
<organism evidence="10 11">
    <name type="scientific">Fraxinus pennsylvanica</name>
    <dbReference type="NCBI Taxonomy" id="56036"/>
    <lineage>
        <taxon>Eukaryota</taxon>
        <taxon>Viridiplantae</taxon>
        <taxon>Streptophyta</taxon>
        <taxon>Embryophyta</taxon>
        <taxon>Tracheophyta</taxon>
        <taxon>Spermatophyta</taxon>
        <taxon>Magnoliopsida</taxon>
        <taxon>eudicotyledons</taxon>
        <taxon>Gunneridae</taxon>
        <taxon>Pentapetalae</taxon>
        <taxon>asterids</taxon>
        <taxon>lamiids</taxon>
        <taxon>Lamiales</taxon>
        <taxon>Oleaceae</taxon>
        <taxon>Oleeae</taxon>
        <taxon>Fraxinus</taxon>
    </lineage>
</organism>
<dbReference type="EMBL" id="OU503053">
    <property type="protein sequence ID" value="CAI9781734.1"/>
    <property type="molecule type" value="Genomic_DNA"/>
</dbReference>
<dbReference type="CDD" id="cd11064">
    <property type="entry name" value="CYP86A"/>
    <property type="match status" value="1"/>
</dbReference>
<evidence type="ECO:0008006" key="12">
    <source>
        <dbReference type="Google" id="ProtNLM"/>
    </source>
</evidence>
<comment type="similarity">
    <text evidence="3 8">Belongs to the cytochrome P450 family.</text>
</comment>
<reference evidence="10" key="1">
    <citation type="submission" date="2023-05" db="EMBL/GenBank/DDBJ databases">
        <authorList>
            <person name="Huff M."/>
        </authorList>
    </citation>
    <scope>NUCLEOTIDE SEQUENCE</scope>
</reference>
<dbReference type="GO" id="GO:0016020">
    <property type="term" value="C:membrane"/>
    <property type="evidence" value="ECO:0007669"/>
    <property type="project" value="UniProtKB-SubCell"/>
</dbReference>
<evidence type="ECO:0000256" key="7">
    <source>
        <dbReference type="PIRSR" id="PIRSR602401-1"/>
    </source>
</evidence>
<dbReference type="InterPro" id="IPR036396">
    <property type="entry name" value="Cyt_P450_sf"/>
</dbReference>
<accession>A0AAD2E8X9</accession>
<comment type="cofactor">
    <cofactor evidence="1 7">
        <name>heme</name>
        <dbReference type="ChEBI" id="CHEBI:30413"/>
    </cofactor>
</comment>
<dbReference type="SUPFAM" id="SSF48264">
    <property type="entry name" value="Cytochrome P450"/>
    <property type="match status" value="1"/>
</dbReference>
<name>A0AAD2E8X9_9LAMI</name>
<evidence type="ECO:0000256" key="5">
    <source>
        <dbReference type="ARBA" id="ARBA00023002"/>
    </source>
</evidence>
<keyword evidence="8" id="KW-0503">Monooxygenase</keyword>
<feature type="transmembrane region" description="Helical" evidence="9">
    <location>
        <begin position="6"/>
        <end position="22"/>
    </location>
</feature>
<protein>
    <recommendedName>
        <fullName evidence="12">Cytochrome P450</fullName>
    </recommendedName>
</protein>
<comment type="subcellular location">
    <subcellularLocation>
        <location evidence="2">Membrane</location>
        <topology evidence="2">Single-pass membrane protein</topology>
    </subcellularLocation>
</comment>
<keyword evidence="5 8" id="KW-0560">Oxidoreductase</keyword>
<dbReference type="GO" id="GO:0005506">
    <property type="term" value="F:iron ion binding"/>
    <property type="evidence" value="ECO:0007669"/>
    <property type="project" value="InterPro"/>
</dbReference>
<evidence type="ECO:0000256" key="1">
    <source>
        <dbReference type="ARBA" id="ARBA00001971"/>
    </source>
</evidence>
<keyword evidence="9" id="KW-0472">Membrane</keyword>
<dbReference type="Gene3D" id="1.10.630.10">
    <property type="entry name" value="Cytochrome P450"/>
    <property type="match status" value="1"/>
</dbReference>
<dbReference type="GO" id="GO:0016705">
    <property type="term" value="F:oxidoreductase activity, acting on paired donors, with incorporation or reduction of molecular oxygen"/>
    <property type="evidence" value="ECO:0007669"/>
    <property type="project" value="InterPro"/>
</dbReference>
<keyword evidence="9" id="KW-0812">Transmembrane</keyword>
<dbReference type="InterPro" id="IPR001128">
    <property type="entry name" value="Cyt_P450"/>
</dbReference>
<sequence length="512" mass="58876">MLAIINYVILLLVILSATFLSYRNFDGKRKKRLLHTNLPLFGMTPLLFFNIHRIHDCITELLESSTTVWFKGPWFGNMDMLMTCDPANVHYILSKNSQNFTKGPEFNKIFDILGDGIFNAESESWENQRRTIMSLINRQGFQKFVATTSRNKVEEGLIPILENAAKIRKEVDMQELFQRFAYDCTCILILGHDPASLHNDLPHLSYEKAFADAEEAVFYRHILPETCWKLQKWLQIGKEKNLSKALYSINEFLMHCISLKQLKINCADQTAPQENEDLDVLTGYMKGAGDKSDAPDHISENLWKDTMLNLIFAGKDTISAALTWFFWLLATNPIEENKIREEIMTNLQVDEKRKWKYSNTEELKKLVYLHGALCEALRLFPPVPLQHKAPRKQDILPSGHRINPNKKTCLSFYSMGRMKSIWGEDCLEFKPERWISEQGQIKHEPSFKFTAFNAGPRSCLGKEMSFIQMKIVAASIISSFHIEVVKGHAIAPCNSVVLHMKHGLKVTVSRNI</sequence>
<evidence type="ECO:0000256" key="3">
    <source>
        <dbReference type="ARBA" id="ARBA00010617"/>
    </source>
</evidence>
<dbReference type="GO" id="GO:0020037">
    <property type="term" value="F:heme binding"/>
    <property type="evidence" value="ECO:0007669"/>
    <property type="project" value="InterPro"/>
</dbReference>
<keyword evidence="11" id="KW-1185">Reference proteome</keyword>
<keyword evidence="7 8" id="KW-0349">Heme</keyword>
<dbReference type="PRINTS" id="PR00463">
    <property type="entry name" value="EP450I"/>
</dbReference>
<evidence type="ECO:0000313" key="10">
    <source>
        <dbReference type="EMBL" id="CAI9781734.1"/>
    </source>
</evidence>